<reference evidence="3" key="1">
    <citation type="submission" date="2011-07" db="EMBL/GenBank/DDBJ databases">
        <authorList>
            <consortium name="Caenorhabditis brenneri Sequencing and Analysis Consortium"/>
            <person name="Wilson R.K."/>
        </authorList>
    </citation>
    <scope>NUCLEOTIDE SEQUENCE [LARGE SCALE GENOMIC DNA]</scope>
    <source>
        <strain evidence="3">PB2801</strain>
    </source>
</reference>
<evidence type="ECO:0000313" key="3">
    <source>
        <dbReference type="Proteomes" id="UP000008068"/>
    </source>
</evidence>
<dbReference type="InParanoid" id="G0MDP5"/>
<feature type="region of interest" description="Disordered" evidence="1">
    <location>
        <begin position="1"/>
        <end position="102"/>
    </location>
</feature>
<dbReference type="HOGENOM" id="CLU_2279942_0_0_1"/>
<accession>G0MDP5</accession>
<evidence type="ECO:0000313" key="2">
    <source>
        <dbReference type="EMBL" id="EGT49582.1"/>
    </source>
</evidence>
<sequence>MDNTSAQTSTHGGSGSGNNHVHRTPQTTSPACSKGGDPAPTAAIVFAPGPSEHPNPQRQQRRGSSATRRRHLRTGPAKKIPCRSGRVEGKRRRTRATPYDNF</sequence>
<gene>
    <name evidence="2" type="ORF">CAEBREN_15215</name>
</gene>
<protein>
    <submittedName>
        <fullName evidence="2">Uncharacterized protein</fullName>
    </submittedName>
</protein>
<keyword evidence="3" id="KW-1185">Reference proteome</keyword>
<organism evidence="3">
    <name type="scientific">Caenorhabditis brenneri</name>
    <name type="common">Nematode worm</name>
    <dbReference type="NCBI Taxonomy" id="135651"/>
    <lineage>
        <taxon>Eukaryota</taxon>
        <taxon>Metazoa</taxon>
        <taxon>Ecdysozoa</taxon>
        <taxon>Nematoda</taxon>
        <taxon>Chromadorea</taxon>
        <taxon>Rhabditida</taxon>
        <taxon>Rhabditina</taxon>
        <taxon>Rhabditomorpha</taxon>
        <taxon>Rhabditoidea</taxon>
        <taxon>Rhabditidae</taxon>
        <taxon>Peloderinae</taxon>
        <taxon>Caenorhabditis</taxon>
    </lineage>
</organism>
<proteinExistence type="predicted"/>
<evidence type="ECO:0000256" key="1">
    <source>
        <dbReference type="SAM" id="MobiDB-lite"/>
    </source>
</evidence>
<name>G0MDP5_CAEBE</name>
<dbReference type="AlphaFoldDB" id="G0MDP5"/>
<feature type="compositionally biased region" description="Polar residues" evidence="1">
    <location>
        <begin position="54"/>
        <end position="66"/>
    </location>
</feature>
<dbReference type="Proteomes" id="UP000008068">
    <property type="component" value="Unassembled WGS sequence"/>
</dbReference>
<dbReference type="EMBL" id="GL379790">
    <property type="protein sequence ID" value="EGT49582.1"/>
    <property type="molecule type" value="Genomic_DNA"/>
</dbReference>